<keyword evidence="3 7" id="KW-0812">Transmembrane</keyword>
<feature type="transmembrane region" description="Helical" evidence="7">
    <location>
        <begin position="217"/>
        <end position="235"/>
    </location>
</feature>
<gene>
    <name evidence="9" type="ordered locus">Tfu_3068</name>
</gene>
<evidence type="ECO:0000256" key="5">
    <source>
        <dbReference type="ARBA" id="ARBA00022989"/>
    </source>
</evidence>
<evidence type="ECO:0000256" key="4">
    <source>
        <dbReference type="ARBA" id="ARBA00022801"/>
    </source>
</evidence>
<dbReference type="HOGENOM" id="CLU_055068_2_1_11"/>
<feature type="domain" description="Peptidase S54 rhomboid" evidence="8">
    <location>
        <begin position="125"/>
        <end position="254"/>
    </location>
</feature>
<dbReference type="PANTHER" id="PTHR43731:SF14">
    <property type="entry name" value="PRESENILIN-ASSOCIATED RHOMBOID-LIKE PROTEIN, MITOCHONDRIAL"/>
    <property type="match status" value="1"/>
</dbReference>
<keyword evidence="4" id="KW-0378">Hydrolase</keyword>
<dbReference type="eggNOG" id="COG0705">
    <property type="taxonomic scope" value="Bacteria"/>
</dbReference>
<organism evidence="9">
    <name type="scientific">Thermobifida fusca (strain YX)</name>
    <dbReference type="NCBI Taxonomy" id="269800"/>
    <lineage>
        <taxon>Bacteria</taxon>
        <taxon>Bacillati</taxon>
        <taxon>Actinomycetota</taxon>
        <taxon>Actinomycetes</taxon>
        <taxon>Streptosporangiales</taxon>
        <taxon>Nocardiopsidaceae</taxon>
        <taxon>Thermobifida</taxon>
    </lineage>
</organism>
<keyword evidence="5 7" id="KW-1133">Transmembrane helix</keyword>
<accession>Q47KC1</accession>
<reference evidence="9" key="1">
    <citation type="submission" date="2005-07" db="EMBL/GenBank/DDBJ databases">
        <title>Complete sequence of Thermobifida fusca YX.</title>
        <authorList>
            <consortium name="US DOE Joint Genome Institute"/>
            <person name="Copeland A."/>
            <person name="Lucas S."/>
            <person name="Lapidus A."/>
            <person name="Barry K."/>
            <person name="Detter J.C."/>
            <person name="Glavina T."/>
            <person name="Hammon N."/>
            <person name="Israni S."/>
            <person name="Pitluck S."/>
            <person name="Di Bartolo G."/>
            <person name="Chain P."/>
            <person name="Schmutz J."/>
            <person name="Larimer F."/>
            <person name="Land M."/>
            <person name="Lykidis A."/>
            <person name="Richardson P."/>
        </authorList>
    </citation>
    <scope>NUCLEOTIDE SEQUENCE</scope>
    <source>
        <strain evidence="9">YX</strain>
    </source>
</reference>
<dbReference type="InterPro" id="IPR022764">
    <property type="entry name" value="Peptidase_S54_rhomboid_dom"/>
</dbReference>
<dbReference type="OrthoDB" id="9807874at2"/>
<dbReference type="GO" id="GO:0016020">
    <property type="term" value="C:membrane"/>
    <property type="evidence" value="ECO:0007669"/>
    <property type="project" value="UniProtKB-SubCell"/>
</dbReference>
<protein>
    <submittedName>
        <fullName evidence="9">Rhomboid family protein</fullName>
    </submittedName>
</protein>
<dbReference type="EMBL" id="CP000088">
    <property type="protein sequence ID" value="AAZ57101.1"/>
    <property type="molecule type" value="Genomic_DNA"/>
</dbReference>
<feature type="transmembrane region" description="Helical" evidence="7">
    <location>
        <begin position="77"/>
        <end position="103"/>
    </location>
</feature>
<feature type="transmembrane region" description="Helical" evidence="7">
    <location>
        <begin position="190"/>
        <end position="208"/>
    </location>
</feature>
<dbReference type="GO" id="GO:0004252">
    <property type="term" value="F:serine-type endopeptidase activity"/>
    <property type="evidence" value="ECO:0007669"/>
    <property type="project" value="InterPro"/>
</dbReference>
<evidence type="ECO:0000259" key="8">
    <source>
        <dbReference type="Pfam" id="PF01694"/>
    </source>
</evidence>
<feature type="transmembrane region" description="Helical" evidence="7">
    <location>
        <begin position="134"/>
        <end position="154"/>
    </location>
</feature>
<sequence length="298" mass="31990">MSASPSSEPTSQAVPVCYRHPGRETYVRCRRCNRYICPDCMREDSVGFQCVECVAEGNRSVREARTVFGGRIIAKPYVTWALLGLIGAVFAAQVVSSGGLVRLGTTADPLVYEFGMWGGAVLAWHQWYRLLTGVFLHGGLMHLAFNGFALYVLGPQLERWLGHLRYAALWGVSALGGSVLGLLVQPTVMSVGASGAIFGLFGAVFVFGKRLRLDTRFILGLLVANLLITFLVPGISWTAHIGGLVSGLLLGLGYAYLPPKAGRESKPWQRALWHGGVTVAYLVLLGVAIAVAPIASLG</sequence>
<evidence type="ECO:0000256" key="2">
    <source>
        <dbReference type="ARBA" id="ARBA00009045"/>
    </source>
</evidence>
<dbReference type="KEGG" id="tfu:Tfu_3068"/>
<evidence type="ECO:0000313" key="9">
    <source>
        <dbReference type="EMBL" id="AAZ57101.1"/>
    </source>
</evidence>
<feature type="transmembrane region" description="Helical" evidence="7">
    <location>
        <begin position="241"/>
        <end position="259"/>
    </location>
</feature>
<dbReference type="PANTHER" id="PTHR43731">
    <property type="entry name" value="RHOMBOID PROTEASE"/>
    <property type="match status" value="1"/>
</dbReference>
<dbReference type="Pfam" id="PF01694">
    <property type="entry name" value="Rhomboid"/>
    <property type="match status" value="1"/>
</dbReference>
<evidence type="ECO:0000256" key="7">
    <source>
        <dbReference type="SAM" id="Phobius"/>
    </source>
</evidence>
<dbReference type="Gene3D" id="1.20.1540.10">
    <property type="entry name" value="Rhomboid-like"/>
    <property type="match status" value="1"/>
</dbReference>
<evidence type="ECO:0000256" key="6">
    <source>
        <dbReference type="ARBA" id="ARBA00023136"/>
    </source>
</evidence>
<name>Q47KC1_THEFY</name>
<dbReference type="SUPFAM" id="SSF144091">
    <property type="entry name" value="Rhomboid-like"/>
    <property type="match status" value="1"/>
</dbReference>
<evidence type="ECO:0000256" key="3">
    <source>
        <dbReference type="ARBA" id="ARBA00022692"/>
    </source>
</evidence>
<dbReference type="InterPro" id="IPR035952">
    <property type="entry name" value="Rhomboid-like_sf"/>
</dbReference>
<evidence type="ECO:0000256" key="1">
    <source>
        <dbReference type="ARBA" id="ARBA00004141"/>
    </source>
</evidence>
<proteinExistence type="inferred from homology"/>
<comment type="similarity">
    <text evidence="2">Belongs to the peptidase S54 family.</text>
</comment>
<dbReference type="STRING" id="269800.Tfu_3068"/>
<keyword evidence="6 7" id="KW-0472">Membrane</keyword>
<dbReference type="AlphaFoldDB" id="Q47KC1"/>
<feature type="transmembrane region" description="Helical" evidence="7">
    <location>
        <begin position="166"/>
        <end position="184"/>
    </location>
</feature>
<comment type="subcellular location">
    <subcellularLocation>
        <location evidence="1">Membrane</location>
        <topology evidence="1">Multi-pass membrane protein</topology>
    </subcellularLocation>
</comment>
<dbReference type="InterPro" id="IPR050925">
    <property type="entry name" value="Rhomboid_protease_S54"/>
</dbReference>
<feature type="transmembrane region" description="Helical" evidence="7">
    <location>
        <begin position="271"/>
        <end position="295"/>
    </location>
</feature>